<dbReference type="eggNOG" id="KOG2486">
    <property type="taxonomic scope" value="Eukaryota"/>
</dbReference>
<reference evidence="12" key="1">
    <citation type="submission" date="2011-02" db="EMBL/GenBank/DDBJ databases">
        <title>The Genome Sequence of Capsaspora owczarzaki ATCC 30864.</title>
        <authorList>
            <person name="Russ C."/>
            <person name="Cuomo C."/>
            <person name="Burger G."/>
            <person name="Gray M.W."/>
            <person name="Holland P.W.H."/>
            <person name="King N."/>
            <person name="Lang F.B.F."/>
            <person name="Roger A.J."/>
            <person name="Ruiz-Trillo I."/>
            <person name="Young S.K."/>
            <person name="Zeng Q."/>
            <person name="Gargeya S."/>
            <person name="Alvarado L."/>
            <person name="Berlin A."/>
            <person name="Chapman S.B."/>
            <person name="Chen Z."/>
            <person name="Freedman E."/>
            <person name="Gellesch M."/>
            <person name="Goldberg J."/>
            <person name="Griggs A."/>
            <person name="Gujja S."/>
            <person name="Heilman E."/>
            <person name="Heiman D."/>
            <person name="Howarth C."/>
            <person name="Mehta T."/>
            <person name="Neiman D."/>
            <person name="Pearson M."/>
            <person name="Roberts A."/>
            <person name="Saif S."/>
            <person name="Shea T."/>
            <person name="Shenoy N."/>
            <person name="Sisk P."/>
            <person name="Stolte C."/>
            <person name="Sykes S."/>
            <person name="White J."/>
            <person name="Yandava C."/>
            <person name="Haas B."/>
            <person name="Nusbaum C."/>
            <person name="Birren B."/>
        </authorList>
    </citation>
    <scope>NUCLEOTIDE SEQUENCE</scope>
    <source>
        <strain evidence="12">ATCC 30864</strain>
    </source>
</reference>
<dbReference type="PROSITE" id="PS51706">
    <property type="entry name" value="G_ENGB"/>
    <property type="match status" value="1"/>
</dbReference>
<protein>
    <recommendedName>
        <fullName evidence="3">GTP-binding protein 8</fullName>
    </recommendedName>
</protein>
<evidence type="ECO:0000313" key="12">
    <source>
        <dbReference type="Proteomes" id="UP000008743"/>
    </source>
</evidence>
<organism evidence="11 12">
    <name type="scientific">Capsaspora owczarzaki (strain ATCC 30864)</name>
    <dbReference type="NCBI Taxonomy" id="595528"/>
    <lineage>
        <taxon>Eukaryota</taxon>
        <taxon>Filasterea</taxon>
        <taxon>Capsaspora</taxon>
    </lineage>
</organism>
<feature type="region of interest" description="Disordered" evidence="9">
    <location>
        <begin position="227"/>
        <end position="257"/>
    </location>
</feature>
<evidence type="ECO:0000259" key="10">
    <source>
        <dbReference type="PROSITE" id="PS51706"/>
    </source>
</evidence>
<evidence type="ECO:0000256" key="9">
    <source>
        <dbReference type="SAM" id="MobiDB-lite"/>
    </source>
</evidence>
<dbReference type="Pfam" id="PF01926">
    <property type="entry name" value="MMR_HSR1"/>
    <property type="match status" value="1"/>
</dbReference>
<evidence type="ECO:0000256" key="6">
    <source>
        <dbReference type="ARBA" id="ARBA00022842"/>
    </source>
</evidence>
<dbReference type="Proteomes" id="UP000008743">
    <property type="component" value="Unassembled WGS sequence"/>
</dbReference>
<feature type="domain" description="EngB-type G" evidence="10">
    <location>
        <begin position="316"/>
        <end position="486"/>
    </location>
</feature>
<feature type="coiled-coil region" evidence="8">
    <location>
        <begin position="53"/>
        <end position="81"/>
    </location>
</feature>
<feature type="compositionally biased region" description="Basic and acidic residues" evidence="9">
    <location>
        <begin position="628"/>
        <end position="638"/>
    </location>
</feature>
<evidence type="ECO:0000256" key="2">
    <source>
        <dbReference type="ARBA" id="ARBA00009638"/>
    </source>
</evidence>
<comment type="similarity">
    <text evidence="2">Belongs to the TRAFAC class TrmE-Era-EngA-EngB-Septin-like GTPase superfamily. EngB GTPase family.</text>
</comment>
<feature type="compositionally biased region" description="Low complexity" evidence="9">
    <location>
        <begin position="94"/>
        <end position="129"/>
    </location>
</feature>
<proteinExistence type="inferred from homology"/>
<dbReference type="InterPro" id="IPR006073">
    <property type="entry name" value="GTP-bd"/>
</dbReference>
<dbReference type="InterPro" id="IPR030393">
    <property type="entry name" value="G_ENGB_dom"/>
</dbReference>
<feature type="compositionally biased region" description="Basic and acidic residues" evidence="9">
    <location>
        <begin position="570"/>
        <end position="580"/>
    </location>
</feature>
<feature type="compositionally biased region" description="Low complexity" evidence="9">
    <location>
        <begin position="165"/>
        <end position="177"/>
    </location>
</feature>
<dbReference type="InterPro" id="IPR052279">
    <property type="entry name" value="EngB_GTPase"/>
</dbReference>
<evidence type="ECO:0000256" key="1">
    <source>
        <dbReference type="ARBA" id="ARBA00001946"/>
    </source>
</evidence>
<keyword evidence="4" id="KW-0479">Metal-binding</keyword>
<dbReference type="InterPro" id="IPR016024">
    <property type="entry name" value="ARM-type_fold"/>
</dbReference>
<dbReference type="PANTHER" id="PTHR46498:SF1">
    <property type="entry name" value="GTP-BINDING PROTEIN 8"/>
    <property type="match status" value="1"/>
</dbReference>
<dbReference type="InterPro" id="IPR027417">
    <property type="entry name" value="P-loop_NTPase"/>
</dbReference>
<evidence type="ECO:0000256" key="3">
    <source>
        <dbReference type="ARBA" id="ARBA00015370"/>
    </source>
</evidence>
<dbReference type="AlphaFoldDB" id="A0A0D2WLN4"/>
<keyword evidence="7" id="KW-0342">GTP-binding</keyword>
<dbReference type="GO" id="GO:0005525">
    <property type="term" value="F:GTP binding"/>
    <property type="evidence" value="ECO:0007669"/>
    <property type="project" value="UniProtKB-KW"/>
</dbReference>
<dbReference type="STRING" id="595528.A0A0D2WLN4"/>
<dbReference type="InterPro" id="IPR019987">
    <property type="entry name" value="GTP-bd_ribosome_bio_YsxC"/>
</dbReference>
<evidence type="ECO:0000256" key="4">
    <source>
        <dbReference type="ARBA" id="ARBA00022723"/>
    </source>
</evidence>
<sequence length="668" mass="73285">MKMYCTCTPSFPLPVTYYWGMLRGATVLSGRAAAAAVMATVTTTRSKSSLIMSRMLNQEMKQLAEQRKHEERARLNELKQAKTTEMQMLIAEMQRPSPRAQSAQQSNAASALSAAAGASAPPATSSSGSVLAQQHEAETKVDMSSSTANANRSASSDGAGDDVTSTESAAAGAAASRGRGRRTRARLAAMKQSDETADHTADAPAGHRRPSLGIGADQYLKQLQEKEPPQARGRKGGRVDVNLDQNLSGDGERRLDLSNPADLKESIRRRIAQWQKPGNAYKPTEPDLQFANRLFQLPSQIVTSTSDIGLHSPPEKYPEFAVIGRSNVGKSSLINALVHSTTLVRTSATPGHTKTLNFFSIGRRIGVVDCPGYGYRAQEEWMDNLGTMLSTRSTIRQVLLLIDPMHGLKTTDLEVMQLLEELEKPFQIVFTKSDRMDGKLDMAVMRATEIIARQTTHCMPFPFPVSVLQNKGLGVLRHSILRALDVNKDNWRPQLERPSDLRAAARAEAAQPSSSDDDAPPATVAKAPPSGPLSGKAALKAEIVRLAQELKEIEQMAAELPETQLMSLREEKDQQRRELKAAQLGQNEDEDDEDEDGDDDDDDDDDDSDDDSDDDDDDDDMQASELADEMRAFDEWREQTQQSRNQSWARIMNEPAAKSPSGGRGRRR</sequence>
<dbReference type="SUPFAM" id="SSF48371">
    <property type="entry name" value="ARM repeat"/>
    <property type="match status" value="1"/>
</dbReference>
<feature type="compositionally biased region" description="Low complexity" evidence="9">
    <location>
        <begin position="144"/>
        <end position="156"/>
    </location>
</feature>
<feature type="region of interest" description="Disordered" evidence="9">
    <location>
        <begin position="501"/>
        <end position="535"/>
    </location>
</feature>
<gene>
    <name evidence="11" type="ORF">CAOG_002643</name>
</gene>
<dbReference type="Gene3D" id="3.40.50.300">
    <property type="entry name" value="P-loop containing nucleotide triphosphate hydrolases"/>
    <property type="match status" value="1"/>
</dbReference>
<keyword evidence="8" id="KW-0175">Coiled coil</keyword>
<keyword evidence="5" id="KW-0547">Nucleotide-binding</keyword>
<evidence type="ECO:0000256" key="8">
    <source>
        <dbReference type="SAM" id="Coils"/>
    </source>
</evidence>
<dbReference type="OrthoDB" id="391988at2759"/>
<dbReference type="NCBIfam" id="TIGR03598">
    <property type="entry name" value="GTPase_YsxC"/>
    <property type="match status" value="1"/>
</dbReference>
<name>A0A0D2WLN4_CAPO3</name>
<feature type="compositionally biased region" description="Polar residues" evidence="9">
    <location>
        <begin position="639"/>
        <end position="648"/>
    </location>
</feature>
<keyword evidence="6" id="KW-0460">Magnesium</keyword>
<accession>A0A0D2WLN4</accession>
<dbReference type="GO" id="GO:0005739">
    <property type="term" value="C:mitochondrion"/>
    <property type="evidence" value="ECO:0007669"/>
    <property type="project" value="TreeGrafter"/>
</dbReference>
<dbReference type="SUPFAM" id="SSF52540">
    <property type="entry name" value="P-loop containing nucleoside triphosphate hydrolases"/>
    <property type="match status" value="1"/>
</dbReference>
<dbReference type="PANTHER" id="PTHR46498">
    <property type="entry name" value="GTP-BINDING PROTEIN 8"/>
    <property type="match status" value="1"/>
</dbReference>
<comment type="cofactor">
    <cofactor evidence="1">
        <name>Mg(2+)</name>
        <dbReference type="ChEBI" id="CHEBI:18420"/>
    </cofactor>
</comment>
<keyword evidence="12" id="KW-1185">Reference proteome</keyword>
<dbReference type="PhylomeDB" id="A0A0D2WLN4"/>
<dbReference type="EMBL" id="KE346362">
    <property type="protein sequence ID" value="KJE91515.1"/>
    <property type="molecule type" value="Genomic_DNA"/>
</dbReference>
<evidence type="ECO:0000256" key="7">
    <source>
        <dbReference type="ARBA" id="ARBA00023134"/>
    </source>
</evidence>
<feature type="region of interest" description="Disordered" evidence="9">
    <location>
        <begin position="570"/>
        <end position="668"/>
    </location>
</feature>
<dbReference type="CDD" id="cd01876">
    <property type="entry name" value="YihA_EngB"/>
    <property type="match status" value="1"/>
</dbReference>
<evidence type="ECO:0000256" key="5">
    <source>
        <dbReference type="ARBA" id="ARBA00022741"/>
    </source>
</evidence>
<feature type="region of interest" description="Disordered" evidence="9">
    <location>
        <begin position="94"/>
        <end position="212"/>
    </location>
</feature>
<feature type="compositionally biased region" description="Acidic residues" evidence="9">
    <location>
        <begin position="587"/>
        <end position="622"/>
    </location>
</feature>
<dbReference type="InParanoid" id="A0A0D2WLN4"/>
<dbReference type="HAMAP" id="MF_00321">
    <property type="entry name" value="GTPase_EngB"/>
    <property type="match status" value="1"/>
</dbReference>
<dbReference type="GO" id="GO:0046872">
    <property type="term" value="F:metal ion binding"/>
    <property type="evidence" value="ECO:0007669"/>
    <property type="project" value="UniProtKB-KW"/>
</dbReference>
<feature type="compositionally biased region" description="Basic and acidic residues" evidence="9">
    <location>
        <begin position="192"/>
        <end position="201"/>
    </location>
</feature>
<evidence type="ECO:0000313" key="11">
    <source>
        <dbReference type="EMBL" id="KJE91515.1"/>
    </source>
</evidence>